<organism evidence="1 2">
    <name type="scientific">Coemansia reversa (strain ATCC 12441 / NRRL 1564)</name>
    <dbReference type="NCBI Taxonomy" id="763665"/>
    <lineage>
        <taxon>Eukaryota</taxon>
        <taxon>Fungi</taxon>
        <taxon>Fungi incertae sedis</taxon>
        <taxon>Zoopagomycota</taxon>
        <taxon>Kickxellomycotina</taxon>
        <taxon>Kickxellomycetes</taxon>
        <taxon>Kickxellales</taxon>
        <taxon>Kickxellaceae</taxon>
        <taxon>Coemansia</taxon>
    </lineage>
</organism>
<dbReference type="STRING" id="763665.A0A2G5B881"/>
<gene>
    <name evidence="1" type="ORF">COEREDRAFT_88063</name>
</gene>
<dbReference type="Pfam" id="PF11901">
    <property type="entry name" value="DM9"/>
    <property type="match status" value="1"/>
</dbReference>
<dbReference type="AlphaFoldDB" id="A0A2G5B881"/>
<evidence type="ECO:0000313" key="2">
    <source>
        <dbReference type="Proteomes" id="UP000242474"/>
    </source>
</evidence>
<protein>
    <submittedName>
        <fullName evidence="1">Uncharacterized protein</fullName>
    </submittedName>
</protein>
<sequence>MAKEGLVIVYDGKPILFREYEVLCGPVGKYKWITTHGRLDPKDIKDGRPLSCGHEKSGEALYAAVTSIHGRDYVGKASTKIRGMLYPHKGSEEKTKTYTVLCEV</sequence>
<dbReference type="Proteomes" id="UP000242474">
    <property type="component" value="Unassembled WGS sequence"/>
</dbReference>
<dbReference type="InterPro" id="IPR006616">
    <property type="entry name" value="DM9_repeat"/>
</dbReference>
<keyword evidence="2" id="KW-1185">Reference proteome</keyword>
<dbReference type="EMBL" id="KZ303509">
    <property type="protein sequence ID" value="PIA15209.1"/>
    <property type="molecule type" value="Genomic_DNA"/>
</dbReference>
<accession>A0A2G5B881</accession>
<reference evidence="1 2" key="1">
    <citation type="journal article" date="2015" name="Genome Biol. Evol.">
        <title>Phylogenomic analyses indicate that early fungi evolved digesting cell walls of algal ancestors of land plants.</title>
        <authorList>
            <person name="Chang Y."/>
            <person name="Wang S."/>
            <person name="Sekimoto S."/>
            <person name="Aerts A.L."/>
            <person name="Choi C."/>
            <person name="Clum A."/>
            <person name="LaButti K.M."/>
            <person name="Lindquist E.A."/>
            <person name="Yee Ngan C."/>
            <person name="Ohm R.A."/>
            <person name="Salamov A.A."/>
            <person name="Grigoriev I.V."/>
            <person name="Spatafora J.W."/>
            <person name="Berbee M.L."/>
        </authorList>
    </citation>
    <scope>NUCLEOTIDE SEQUENCE [LARGE SCALE GENOMIC DNA]</scope>
    <source>
        <strain evidence="1 2">NRRL 1564</strain>
    </source>
</reference>
<dbReference type="OrthoDB" id="2142040at2759"/>
<evidence type="ECO:0000313" key="1">
    <source>
        <dbReference type="EMBL" id="PIA15209.1"/>
    </source>
</evidence>
<dbReference type="PANTHER" id="PTHR31649:SF1">
    <property type="entry name" value="FARNESOIC ACID O-METHYL TRANSFERASE DOMAIN-CONTAINING PROTEIN"/>
    <property type="match status" value="1"/>
</dbReference>
<proteinExistence type="predicted"/>
<name>A0A2G5B881_COERN</name>
<dbReference type="PANTHER" id="PTHR31649">
    <property type="entry name" value="AGAP009604-PA"/>
    <property type="match status" value="1"/>
</dbReference>